<gene>
    <name evidence="1" type="ORF">GOBAR_AA16155</name>
</gene>
<dbReference type="OrthoDB" id="1002014at2759"/>
<name>A0A2P5XMC5_GOSBA</name>
<protein>
    <submittedName>
        <fullName evidence="1">Uncharacterized protein</fullName>
    </submittedName>
</protein>
<sequence>MESMRCNKLSVGEQMIPVTSVTLLILAEIDRNIEEETTSGMMMRAWRSLRMNPCKISFSLLQFPTLVVVAVTTTLQPPPAQSGGNNNNNYTPPPPGGLIGGMYYPPPTYKNYPTPPPPNPIVPYFPFYHHTPPPPSSSEKLLACLVSTLVSLFGCFLYVF</sequence>
<proteinExistence type="predicted"/>
<dbReference type="AlphaFoldDB" id="A0A2P5XMC5"/>
<reference evidence="1 2" key="1">
    <citation type="submission" date="2015-01" db="EMBL/GenBank/DDBJ databases">
        <title>Genome of allotetraploid Gossypium barbadense reveals genomic plasticity and fiber elongation in cotton evolution.</title>
        <authorList>
            <person name="Chen X."/>
            <person name="Liu X."/>
            <person name="Zhao B."/>
            <person name="Zheng H."/>
            <person name="Hu Y."/>
            <person name="Lu G."/>
            <person name="Yang C."/>
            <person name="Chen J."/>
            <person name="Shan C."/>
            <person name="Zhang L."/>
            <person name="Zhou Y."/>
            <person name="Wang L."/>
            <person name="Guo W."/>
            <person name="Bai Y."/>
            <person name="Ruan J."/>
            <person name="Shangguan X."/>
            <person name="Mao Y."/>
            <person name="Jiang J."/>
            <person name="Zhu Y."/>
            <person name="Lei J."/>
            <person name="Kang H."/>
            <person name="Chen S."/>
            <person name="He X."/>
            <person name="Wang R."/>
            <person name="Wang Y."/>
            <person name="Chen J."/>
            <person name="Wang L."/>
            <person name="Yu S."/>
            <person name="Wang B."/>
            <person name="Wei J."/>
            <person name="Song S."/>
            <person name="Lu X."/>
            <person name="Gao Z."/>
            <person name="Gu W."/>
            <person name="Deng X."/>
            <person name="Ma D."/>
            <person name="Wang S."/>
            <person name="Liang W."/>
            <person name="Fang L."/>
            <person name="Cai C."/>
            <person name="Zhu X."/>
            <person name="Zhou B."/>
            <person name="Zhang Y."/>
            <person name="Chen Z."/>
            <person name="Xu S."/>
            <person name="Zhu R."/>
            <person name="Wang S."/>
            <person name="Zhang T."/>
            <person name="Zhao G."/>
        </authorList>
    </citation>
    <scope>NUCLEOTIDE SEQUENCE [LARGE SCALE GENOMIC DNA]</scope>
    <source>
        <strain evidence="2">cv. Xinhai21</strain>
        <tissue evidence="1">Leaf</tissue>
    </source>
</reference>
<evidence type="ECO:0000313" key="2">
    <source>
        <dbReference type="Proteomes" id="UP000239757"/>
    </source>
</evidence>
<dbReference type="PANTHER" id="PTHR37702:SF9">
    <property type="entry name" value="PROLINE-RICH FAMILY PROTEIN"/>
    <property type="match status" value="1"/>
</dbReference>
<dbReference type="EMBL" id="KZ664588">
    <property type="protein sequence ID" value="PPS04499.1"/>
    <property type="molecule type" value="Genomic_DNA"/>
</dbReference>
<accession>A0A2P5XMC5</accession>
<organism evidence="1 2">
    <name type="scientific">Gossypium barbadense</name>
    <name type="common">Sea Island cotton</name>
    <name type="synonym">Hibiscus barbadensis</name>
    <dbReference type="NCBI Taxonomy" id="3634"/>
    <lineage>
        <taxon>Eukaryota</taxon>
        <taxon>Viridiplantae</taxon>
        <taxon>Streptophyta</taxon>
        <taxon>Embryophyta</taxon>
        <taxon>Tracheophyta</taxon>
        <taxon>Spermatophyta</taxon>
        <taxon>Magnoliopsida</taxon>
        <taxon>eudicotyledons</taxon>
        <taxon>Gunneridae</taxon>
        <taxon>Pentapetalae</taxon>
        <taxon>rosids</taxon>
        <taxon>malvids</taxon>
        <taxon>Malvales</taxon>
        <taxon>Malvaceae</taxon>
        <taxon>Malvoideae</taxon>
        <taxon>Gossypium</taxon>
    </lineage>
</organism>
<dbReference type="Proteomes" id="UP000239757">
    <property type="component" value="Unassembled WGS sequence"/>
</dbReference>
<evidence type="ECO:0000313" key="1">
    <source>
        <dbReference type="EMBL" id="PPS04499.1"/>
    </source>
</evidence>
<dbReference type="PANTHER" id="PTHR37702">
    <property type="entry name" value="PROLINE-RICH FAMILY PROTEIN"/>
    <property type="match status" value="1"/>
</dbReference>